<name>A0A3S2Y7H8_9SPHN</name>
<dbReference type="GO" id="GO:0004519">
    <property type="term" value="F:endonuclease activity"/>
    <property type="evidence" value="ECO:0007669"/>
    <property type="project" value="UniProtKB-KW"/>
</dbReference>
<dbReference type="AlphaFoldDB" id="A0A3S2Y7H8"/>
<dbReference type="OrthoDB" id="164285at2"/>
<keyword evidence="2" id="KW-0680">Restriction system</keyword>
<dbReference type="PANTHER" id="PTHR30408:SF13">
    <property type="entry name" value="TYPE I RESTRICTION ENZYME HINDI SPECIFICITY SUBUNIT"/>
    <property type="match status" value="1"/>
</dbReference>
<dbReference type="SUPFAM" id="SSF116734">
    <property type="entry name" value="DNA methylase specificity domain"/>
    <property type="match status" value="2"/>
</dbReference>
<accession>A0A3S2Y7H8</accession>
<dbReference type="GO" id="GO:0003677">
    <property type="term" value="F:DNA binding"/>
    <property type="evidence" value="ECO:0007669"/>
    <property type="project" value="UniProtKB-KW"/>
</dbReference>
<feature type="domain" description="Type I restriction modification DNA specificity" evidence="4">
    <location>
        <begin position="250"/>
        <end position="347"/>
    </location>
</feature>
<comment type="caution">
    <text evidence="5">The sequence shown here is derived from an EMBL/GenBank/DDBJ whole genome shotgun (WGS) entry which is preliminary data.</text>
</comment>
<dbReference type="InterPro" id="IPR052021">
    <property type="entry name" value="Type-I_RS_S_subunit"/>
</dbReference>
<keyword evidence="5" id="KW-0378">Hydrolase</keyword>
<dbReference type="Gene3D" id="3.90.220.20">
    <property type="entry name" value="DNA methylase specificity domains"/>
    <property type="match status" value="2"/>
</dbReference>
<sequence>MSDAWETMTLGKAGVELIDCVHATPKPAPIGYPYIAIPEMKDGRLNFDAARKITSDDFVAWTRKARPRRHDVVLSRRTNPGVTAPVGEQADFALGQNLVLLRTDGTRVAPEFLRWLVSSPQWWNQIQKFMNVGAVFDSLKCADVPKFELPIPSKEAQANIASVLSALDDKIELNRRMNETLEGMAQAIFRDWFVDFGPVRRKIALQGSAGRKAAGEADPVAIMGGLTPDPARAAELAALFPAAFGDDGLPVGWSRRTVESIMELAYGKALPKTVRKDGPYPVYGSGGISGTHSIPLASGPGIIVGRKGTVGSLYWEAGDFFAIDTVFYVVPKDGVRLNFAWYLLQTLGLENMNTDAAVPGLNRGNAYRLEFAYGGAPLLEAFEAFVGPLRARQDACNAETRTLAETRDYLLPRLMSGAVRVAPKVEAA</sequence>
<protein>
    <submittedName>
        <fullName evidence="5">Restriction endonuclease subunit S</fullName>
    </submittedName>
</protein>
<proteinExistence type="inferred from homology"/>
<evidence type="ECO:0000256" key="2">
    <source>
        <dbReference type="ARBA" id="ARBA00022747"/>
    </source>
</evidence>
<comment type="similarity">
    <text evidence="1">Belongs to the type-I restriction system S methylase family.</text>
</comment>
<evidence type="ECO:0000256" key="3">
    <source>
        <dbReference type="ARBA" id="ARBA00023125"/>
    </source>
</evidence>
<dbReference type="InterPro" id="IPR044946">
    <property type="entry name" value="Restrct_endonuc_typeI_TRD_sf"/>
</dbReference>
<dbReference type="PANTHER" id="PTHR30408">
    <property type="entry name" value="TYPE-1 RESTRICTION ENZYME ECOKI SPECIFICITY PROTEIN"/>
    <property type="match status" value="1"/>
</dbReference>
<dbReference type="RefSeq" id="WP_127710110.1">
    <property type="nucleotide sequence ID" value="NZ_SACO01000010.1"/>
</dbReference>
<dbReference type="Proteomes" id="UP000282837">
    <property type="component" value="Unassembled WGS sequence"/>
</dbReference>
<keyword evidence="3" id="KW-0238">DNA-binding</keyword>
<keyword evidence="5" id="KW-0540">Nuclease</keyword>
<keyword evidence="6" id="KW-1185">Reference proteome</keyword>
<dbReference type="CDD" id="cd17267">
    <property type="entry name" value="RMtype1_S_EcoAO83I-TRD1-CR1_like"/>
    <property type="match status" value="1"/>
</dbReference>
<dbReference type="EMBL" id="SACO01000010">
    <property type="protein sequence ID" value="RVU04046.1"/>
    <property type="molecule type" value="Genomic_DNA"/>
</dbReference>
<reference evidence="5 6" key="1">
    <citation type="submission" date="2019-01" db="EMBL/GenBank/DDBJ databases">
        <authorList>
            <person name="Chen W.-M."/>
        </authorList>
    </citation>
    <scope>NUCLEOTIDE SEQUENCE [LARGE SCALE GENOMIC DNA]</scope>
    <source>
        <strain evidence="5 6">FSY-9</strain>
    </source>
</reference>
<evidence type="ECO:0000313" key="6">
    <source>
        <dbReference type="Proteomes" id="UP000282837"/>
    </source>
</evidence>
<keyword evidence="5" id="KW-0255">Endonuclease</keyword>
<feature type="domain" description="Type I restriction modification DNA specificity" evidence="4">
    <location>
        <begin position="30"/>
        <end position="182"/>
    </location>
</feature>
<gene>
    <name evidence="5" type="ORF">EOE18_12750</name>
</gene>
<organism evidence="5 6">
    <name type="scientific">Novosphingobium umbonatum</name>
    <dbReference type="NCBI Taxonomy" id="1908524"/>
    <lineage>
        <taxon>Bacteria</taxon>
        <taxon>Pseudomonadati</taxon>
        <taxon>Pseudomonadota</taxon>
        <taxon>Alphaproteobacteria</taxon>
        <taxon>Sphingomonadales</taxon>
        <taxon>Sphingomonadaceae</taxon>
        <taxon>Novosphingobium</taxon>
    </lineage>
</organism>
<dbReference type="GO" id="GO:0009307">
    <property type="term" value="P:DNA restriction-modification system"/>
    <property type="evidence" value="ECO:0007669"/>
    <property type="project" value="UniProtKB-KW"/>
</dbReference>
<evidence type="ECO:0000256" key="1">
    <source>
        <dbReference type="ARBA" id="ARBA00010923"/>
    </source>
</evidence>
<dbReference type="Pfam" id="PF01420">
    <property type="entry name" value="Methylase_S"/>
    <property type="match status" value="2"/>
</dbReference>
<dbReference type="InterPro" id="IPR000055">
    <property type="entry name" value="Restrct_endonuc_typeI_TRD"/>
</dbReference>
<evidence type="ECO:0000259" key="4">
    <source>
        <dbReference type="Pfam" id="PF01420"/>
    </source>
</evidence>
<evidence type="ECO:0000313" key="5">
    <source>
        <dbReference type="EMBL" id="RVU04046.1"/>
    </source>
</evidence>